<gene>
    <name evidence="2" type="ORF">P170DRAFT_441326</name>
</gene>
<dbReference type="RefSeq" id="XP_024699183.1">
    <property type="nucleotide sequence ID" value="XM_024850287.1"/>
</dbReference>
<evidence type="ECO:0000313" key="3">
    <source>
        <dbReference type="Proteomes" id="UP000234275"/>
    </source>
</evidence>
<dbReference type="Proteomes" id="UP000234275">
    <property type="component" value="Unassembled WGS sequence"/>
</dbReference>
<organism evidence="2 3">
    <name type="scientific">Aspergillus steynii IBT 23096</name>
    <dbReference type="NCBI Taxonomy" id="1392250"/>
    <lineage>
        <taxon>Eukaryota</taxon>
        <taxon>Fungi</taxon>
        <taxon>Dikarya</taxon>
        <taxon>Ascomycota</taxon>
        <taxon>Pezizomycotina</taxon>
        <taxon>Eurotiomycetes</taxon>
        <taxon>Eurotiomycetidae</taxon>
        <taxon>Eurotiales</taxon>
        <taxon>Aspergillaceae</taxon>
        <taxon>Aspergillus</taxon>
        <taxon>Aspergillus subgen. Circumdati</taxon>
    </lineage>
</organism>
<feature type="signal peptide" evidence="1">
    <location>
        <begin position="1"/>
        <end position="32"/>
    </location>
</feature>
<evidence type="ECO:0000256" key="1">
    <source>
        <dbReference type="SAM" id="SignalP"/>
    </source>
</evidence>
<comment type="caution">
    <text evidence="2">The sequence shown here is derived from an EMBL/GenBank/DDBJ whole genome shotgun (WGS) entry which is preliminary data.</text>
</comment>
<accession>A0A2I2FTF1</accession>
<sequence>MAAFLRLIPLFGSLRFLVFSCVLLCFCSLGVGSDHGAGCSDRVPMDGVQVYPPLSTMFQQAFSSGFRYTGQREKKKEYHYARRTAPGVQRIEHRRPEVLRPPTS</sequence>
<evidence type="ECO:0008006" key="4">
    <source>
        <dbReference type="Google" id="ProtNLM"/>
    </source>
</evidence>
<dbReference type="VEuPathDB" id="FungiDB:P170DRAFT_441326"/>
<name>A0A2I2FTF1_9EURO</name>
<keyword evidence="1" id="KW-0732">Signal</keyword>
<dbReference type="GeneID" id="36557986"/>
<keyword evidence="3" id="KW-1185">Reference proteome</keyword>
<feature type="chain" id="PRO_5014143429" description="Secreted protein" evidence="1">
    <location>
        <begin position="33"/>
        <end position="104"/>
    </location>
</feature>
<reference evidence="2 3" key="1">
    <citation type="submission" date="2016-12" db="EMBL/GenBank/DDBJ databases">
        <title>The genomes of Aspergillus section Nigri reveals drivers in fungal speciation.</title>
        <authorList>
            <consortium name="DOE Joint Genome Institute"/>
            <person name="Vesth T.C."/>
            <person name="Nybo J."/>
            <person name="Theobald S."/>
            <person name="Brandl J."/>
            <person name="Frisvad J.C."/>
            <person name="Nielsen K.F."/>
            <person name="Lyhne E.K."/>
            <person name="Kogle M.E."/>
            <person name="Kuo A."/>
            <person name="Riley R."/>
            <person name="Clum A."/>
            <person name="Nolan M."/>
            <person name="Lipzen A."/>
            <person name="Salamov A."/>
            <person name="Henrissat B."/>
            <person name="Wiebenga A."/>
            <person name="De Vries R.P."/>
            <person name="Grigoriev I.V."/>
            <person name="Mortensen U.H."/>
            <person name="Andersen M.R."/>
            <person name="Baker S.E."/>
        </authorList>
    </citation>
    <scope>NUCLEOTIDE SEQUENCE [LARGE SCALE GENOMIC DNA]</scope>
    <source>
        <strain evidence="2 3">IBT 23096</strain>
    </source>
</reference>
<dbReference type="EMBL" id="MSFO01000010">
    <property type="protein sequence ID" value="PLB43881.1"/>
    <property type="molecule type" value="Genomic_DNA"/>
</dbReference>
<proteinExistence type="predicted"/>
<dbReference type="AlphaFoldDB" id="A0A2I2FTF1"/>
<evidence type="ECO:0000313" key="2">
    <source>
        <dbReference type="EMBL" id="PLB43881.1"/>
    </source>
</evidence>
<protein>
    <recommendedName>
        <fullName evidence="4">Secreted protein</fullName>
    </recommendedName>
</protein>